<accession>A0ABR3YQ66</accession>
<sequence length="149" mass="15519">MKLTSLLLALSSAATALAAATSFSATSTTASPADGITIEVTHKVTCDRKTRNNDVISMTYALSLLDGTKVESTAPGETFTFTLGAGEVIQGWDMGLTDMCVGEKRKLTIPPEYGYGLDTVGPIPGNSTCAKVNLVTIKADTDAMKSHAL</sequence>
<evidence type="ECO:0000256" key="1">
    <source>
        <dbReference type="ARBA" id="ARBA00000971"/>
    </source>
</evidence>
<keyword evidence="10" id="KW-1185">Reference proteome</keyword>
<comment type="catalytic activity">
    <reaction evidence="1 6">
        <text>[protein]-peptidylproline (omega=180) = [protein]-peptidylproline (omega=0)</text>
        <dbReference type="Rhea" id="RHEA:16237"/>
        <dbReference type="Rhea" id="RHEA-COMP:10747"/>
        <dbReference type="Rhea" id="RHEA-COMP:10748"/>
        <dbReference type="ChEBI" id="CHEBI:83833"/>
        <dbReference type="ChEBI" id="CHEBI:83834"/>
        <dbReference type="EC" id="5.2.1.8"/>
    </reaction>
</comment>
<protein>
    <recommendedName>
        <fullName evidence="3 6">peptidylprolyl isomerase</fullName>
        <ecNumber evidence="3 6">5.2.1.8</ecNumber>
    </recommendedName>
</protein>
<evidence type="ECO:0000256" key="5">
    <source>
        <dbReference type="ARBA" id="ARBA00023235"/>
    </source>
</evidence>
<dbReference type="Proteomes" id="UP001583186">
    <property type="component" value="Unassembled WGS sequence"/>
</dbReference>
<dbReference type="EC" id="5.2.1.8" evidence="3 6"/>
<dbReference type="PANTHER" id="PTHR45779:SF7">
    <property type="entry name" value="PEPTIDYLPROLYL ISOMERASE"/>
    <property type="match status" value="1"/>
</dbReference>
<evidence type="ECO:0000256" key="2">
    <source>
        <dbReference type="ARBA" id="ARBA00002388"/>
    </source>
</evidence>
<proteinExistence type="predicted"/>
<dbReference type="InterPro" id="IPR046357">
    <property type="entry name" value="PPIase_dom_sf"/>
</dbReference>
<dbReference type="EMBL" id="JAWCUI010000062">
    <property type="protein sequence ID" value="KAL1890433.1"/>
    <property type="molecule type" value="Genomic_DNA"/>
</dbReference>
<feature type="domain" description="PPIase FKBP-type" evidence="8">
    <location>
        <begin position="53"/>
        <end position="138"/>
    </location>
</feature>
<feature type="chain" id="PRO_5046382046" description="peptidylprolyl isomerase" evidence="7">
    <location>
        <begin position="19"/>
        <end position="149"/>
    </location>
</feature>
<dbReference type="PANTHER" id="PTHR45779">
    <property type="entry name" value="PEPTIDYLPROLYL ISOMERASE"/>
    <property type="match status" value="1"/>
</dbReference>
<keyword evidence="4 6" id="KW-0697">Rotamase</keyword>
<evidence type="ECO:0000256" key="3">
    <source>
        <dbReference type="ARBA" id="ARBA00013194"/>
    </source>
</evidence>
<evidence type="ECO:0000256" key="6">
    <source>
        <dbReference type="PROSITE-ProRule" id="PRU00277"/>
    </source>
</evidence>
<dbReference type="Gene3D" id="3.10.50.40">
    <property type="match status" value="1"/>
</dbReference>
<dbReference type="InterPro" id="IPR001179">
    <property type="entry name" value="PPIase_FKBP_dom"/>
</dbReference>
<name>A0ABR3YQ66_9PEZI</name>
<gene>
    <name evidence="9" type="primary">FPR2_2</name>
    <name evidence="9" type="ORF">Sste5346_008261</name>
</gene>
<keyword evidence="7" id="KW-0732">Signal</keyword>
<evidence type="ECO:0000256" key="7">
    <source>
        <dbReference type="SAM" id="SignalP"/>
    </source>
</evidence>
<evidence type="ECO:0000259" key="8">
    <source>
        <dbReference type="PROSITE" id="PS50059"/>
    </source>
</evidence>
<reference evidence="9 10" key="1">
    <citation type="journal article" date="2024" name="IMA Fungus">
        <title>IMA Genome - F19 : A genome assembly and annotation guide to empower mycologists, including annotated draft genome sequences of Ceratocystis pirilliformis, Diaporthe australafricana, Fusarium ophioides, Paecilomyces lecythidis, and Sporothrix stenoceras.</title>
        <authorList>
            <person name="Aylward J."/>
            <person name="Wilson A.M."/>
            <person name="Visagie C.M."/>
            <person name="Spraker J."/>
            <person name="Barnes I."/>
            <person name="Buitendag C."/>
            <person name="Ceriani C."/>
            <person name="Del Mar Angel L."/>
            <person name="du Plessis D."/>
            <person name="Fuchs T."/>
            <person name="Gasser K."/>
            <person name="Kramer D."/>
            <person name="Li W."/>
            <person name="Munsamy K."/>
            <person name="Piso A."/>
            <person name="Price J.L."/>
            <person name="Sonnekus B."/>
            <person name="Thomas C."/>
            <person name="van der Nest A."/>
            <person name="van Dijk A."/>
            <person name="van Heerden A."/>
            <person name="van Vuuren N."/>
            <person name="Yilmaz N."/>
            <person name="Duong T.A."/>
            <person name="van der Merwe N.A."/>
            <person name="Wingfield M.J."/>
            <person name="Wingfield B.D."/>
        </authorList>
    </citation>
    <scope>NUCLEOTIDE SEQUENCE [LARGE SCALE GENOMIC DNA]</scope>
    <source>
        <strain evidence="9 10">CMW 5346</strain>
    </source>
</reference>
<feature type="signal peptide" evidence="7">
    <location>
        <begin position="1"/>
        <end position="18"/>
    </location>
</feature>
<dbReference type="GO" id="GO:0003755">
    <property type="term" value="F:peptidyl-prolyl cis-trans isomerase activity"/>
    <property type="evidence" value="ECO:0007669"/>
    <property type="project" value="UniProtKB-EC"/>
</dbReference>
<comment type="function">
    <text evidence="2">PPIases accelerate the folding of proteins. It catalyzes the cis-trans isomerization of proline imidic peptide bonds in oligopeptides.</text>
</comment>
<dbReference type="Pfam" id="PF00254">
    <property type="entry name" value="FKBP_C"/>
    <property type="match status" value="1"/>
</dbReference>
<evidence type="ECO:0000256" key="4">
    <source>
        <dbReference type="ARBA" id="ARBA00023110"/>
    </source>
</evidence>
<dbReference type="SUPFAM" id="SSF54534">
    <property type="entry name" value="FKBP-like"/>
    <property type="match status" value="1"/>
</dbReference>
<organism evidence="9 10">
    <name type="scientific">Sporothrix stenoceras</name>
    <dbReference type="NCBI Taxonomy" id="5173"/>
    <lineage>
        <taxon>Eukaryota</taxon>
        <taxon>Fungi</taxon>
        <taxon>Dikarya</taxon>
        <taxon>Ascomycota</taxon>
        <taxon>Pezizomycotina</taxon>
        <taxon>Sordariomycetes</taxon>
        <taxon>Sordariomycetidae</taxon>
        <taxon>Ophiostomatales</taxon>
        <taxon>Ophiostomataceae</taxon>
        <taxon>Sporothrix</taxon>
    </lineage>
</organism>
<comment type="caution">
    <text evidence="9">The sequence shown here is derived from an EMBL/GenBank/DDBJ whole genome shotgun (WGS) entry which is preliminary data.</text>
</comment>
<evidence type="ECO:0000313" key="9">
    <source>
        <dbReference type="EMBL" id="KAL1890433.1"/>
    </source>
</evidence>
<dbReference type="PROSITE" id="PS50059">
    <property type="entry name" value="FKBP_PPIASE"/>
    <property type="match status" value="1"/>
</dbReference>
<evidence type="ECO:0000313" key="10">
    <source>
        <dbReference type="Proteomes" id="UP001583186"/>
    </source>
</evidence>
<keyword evidence="5 6" id="KW-0413">Isomerase</keyword>
<dbReference type="InterPro" id="IPR044609">
    <property type="entry name" value="FKBP2/11"/>
</dbReference>